<dbReference type="GO" id="GO:0070086">
    <property type="term" value="P:ubiquitin-dependent endocytosis"/>
    <property type="evidence" value="ECO:0007669"/>
    <property type="project" value="TreeGrafter"/>
</dbReference>
<dbReference type="Pfam" id="PF02752">
    <property type="entry name" value="Arrestin_C"/>
    <property type="match status" value="1"/>
</dbReference>
<dbReference type="InterPro" id="IPR011021">
    <property type="entry name" value="Arrestin-like_N"/>
</dbReference>
<dbReference type="EMBL" id="ML987194">
    <property type="protein sequence ID" value="KAF2250143.1"/>
    <property type="molecule type" value="Genomic_DNA"/>
</dbReference>
<organism evidence="5 6">
    <name type="scientific">Trematosphaeria pertusa</name>
    <dbReference type="NCBI Taxonomy" id="390896"/>
    <lineage>
        <taxon>Eukaryota</taxon>
        <taxon>Fungi</taxon>
        <taxon>Dikarya</taxon>
        <taxon>Ascomycota</taxon>
        <taxon>Pezizomycotina</taxon>
        <taxon>Dothideomycetes</taxon>
        <taxon>Pleosporomycetidae</taxon>
        <taxon>Pleosporales</taxon>
        <taxon>Massarineae</taxon>
        <taxon>Trematosphaeriaceae</taxon>
        <taxon>Trematosphaeria</taxon>
    </lineage>
</organism>
<evidence type="ECO:0000256" key="3">
    <source>
        <dbReference type="SAM" id="MobiDB-lite"/>
    </source>
</evidence>
<feature type="compositionally biased region" description="Polar residues" evidence="3">
    <location>
        <begin position="496"/>
        <end position="507"/>
    </location>
</feature>
<dbReference type="SMART" id="SM01017">
    <property type="entry name" value="Arrestin_C"/>
    <property type="match status" value="1"/>
</dbReference>
<comment type="similarity">
    <text evidence="1">Belongs to the arrestin family.</text>
</comment>
<dbReference type="OrthoDB" id="2333384at2759"/>
<evidence type="ECO:0000313" key="5">
    <source>
        <dbReference type="EMBL" id="KAF2250143.1"/>
    </source>
</evidence>
<feature type="domain" description="Arrestin C-terminal-like" evidence="4">
    <location>
        <begin position="182"/>
        <end position="337"/>
    </location>
</feature>
<dbReference type="PANTHER" id="PTHR11188:SF17">
    <property type="entry name" value="FI21816P1"/>
    <property type="match status" value="1"/>
</dbReference>
<sequence>MPRSGVGVFGRTAAPVLEIKPDSPFVVFYGEPSEAQNAELTGKLVLTNPESMSVRSIRMALTGVRKVSWHTTNTVTPQPIMQKQHFLLENLNLFPVDGNKNKPHKINAGVHEWEFKFKMPSHLDESVEGLPTNWIVYNLKATVDKGYMSKPLTASSHIRVIRTLGRDMMETVPMEQINEDIWASKLAYKITVPQKNYIVGTSITADFVLIPLRKGVEIANIKIELIESRQLFCDYAGRRISHQTDVQVAVKDENMPENSEHVVPNGVEEADQLFDECHRFSMTLDLPKSLKKCRQSVDTDSIRISHKLRLYVNLHNPEGHTSQLLVKNHVHLFISPNLPPREDQSVEVDHNLLSQQAIRDEVHQNAPPTYGLHQLDELYNDIDPSGFMTPGGHASLGNSGANTPFYTHSRSGSVEDLASMDAVAGGPSSTVLHNRLQNLNVNQNNRITRLAPTRHHSSGGSTPHSVLDEPSHPPPSNYYNPDGVFDMEALARTPSYNTAVRTPTRTPISEDLPTYEIATSRPSSPSRTPHSGGTTPSPARSLDTLREETQRNTEINSQRQSPRTSNDGR</sequence>
<feature type="compositionally biased region" description="Low complexity" evidence="3">
    <location>
        <begin position="519"/>
        <end position="538"/>
    </location>
</feature>
<evidence type="ECO:0000313" key="6">
    <source>
        <dbReference type="Proteomes" id="UP000800094"/>
    </source>
</evidence>
<gene>
    <name evidence="5" type="ORF">BU26DRAFT_425256</name>
</gene>
<dbReference type="InterPro" id="IPR050357">
    <property type="entry name" value="Arrestin_domain-protein"/>
</dbReference>
<dbReference type="GeneID" id="54576943"/>
<evidence type="ECO:0000256" key="1">
    <source>
        <dbReference type="ARBA" id="ARBA00005298"/>
    </source>
</evidence>
<protein>
    <recommendedName>
        <fullName evidence="4">Arrestin C-terminal-like domain-containing protein</fullName>
    </recommendedName>
</protein>
<dbReference type="GO" id="GO:0030674">
    <property type="term" value="F:protein-macromolecule adaptor activity"/>
    <property type="evidence" value="ECO:0007669"/>
    <property type="project" value="TreeGrafter"/>
</dbReference>
<reference evidence="5" key="1">
    <citation type="journal article" date="2020" name="Stud. Mycol.">
        <title>101 Dothideomycetes genomes: a test case for predicting lifestyles and emergence of pathogens.</title>
        <authorList>
            <person name="Haridas S."/>
            <person name="Albert R."/>
            <person name="Binder M."/>
            <person name="Bloem J."/>
            <person name="Labutti K."/>
            <person name="Salamov A."/>
            <person name="Andreopoulos B."/>
            <person name="Baker S."/>
            <person name="Barry K."/>
            <person name="Bills G."/>
            <person name="Bluhm B."/>
            <person name="Cannon C."/>
            <person name="Castanera R."/>
            <person name="Culley D."/>
            <person name="Daum C."/>
            <person name="Ezra D."/>
            <person name="Gonzalez J."/>
            <person name="Henrissat B."/>
            <person name="Kuo A."/>
            <person name="Liang C."/>
            <person name="Lipzen A."/>
            <person name="Lutzoni F."/>
            <person name="Magnuson J."/>
            <person name="Mondo S."/>
            <person name="Nolan M."/>
            <person name="Ohm R."/>
            <person name="Pangilinan J."/>
            <person name="Park H.-J."/>
            <person name="Ramirez L."/>
            <person name="Alfaro M."/>
            <person name="Sun H."/>
            <person name="Tritt A."/>
            <person name="Yoshinaga Y."/>
            <person name="Zwiers L.-H."/>
            <person name="Turgeon B."/>
            <person name="Goodwin S."/>
            <person name="Spatafora J."/>
            <person name="Crous P."/>
            <person name="Grigoriev I."/>
        </authorList>
    </citation>
    <scope>NUCLEOTIDE SEQUENCE</scope>
    <source>
        <strain evidence="5">CBS 122368</strain>
    </source>
</reference>
<feature type="region of interest" description="Disordered" evidence="3">
    <location>
        <begin position="451"/>
        <end position="483"/>
    </location>
</feature>
<feature type="region of interest" description="Disordered" evidence="3">
    <location>
        <begin position="496"/>
        <end position="569"/>
    </location>
</feature>
<dbReference type="RefSeq" id="XP_033685147.1">
    <property type="nucleotide sequence ID" value="XM_033823613.1"/>
</dbReference>
<feature type="compositionally biased region" description="Polar residues" evidence="3">
    <location>
        <begin position="552"/>
        <end position="569"/>
    </location>
</feature>
<evidence type="ECO:0000256" key="2">
    <source>
        <dbReference type="ARBA" id="ARBA00038766"/>
    </source>
</evidence>
<dbReference type="InterPro" id="IPR014752">
    <property type="entry name" value="Arrestin-like_C"/>
</dbReference>
<dbReference type="GO" id="GO:0005886">
    <property type="term" value="C:plasma membrane"/>
    <property type="evidence" value="ECO:0007669"/>
    <property type="project" value="TreeGrafter"/>
</dbReference>
<dbReference type="AlphaFoldDB" id="A0A6A6IKX6"/>
<dbReference type="Proteomes" id="UP000800094">
    <property type="component" value="Unassembled WGS sequence"/>
</dbReference>
<dbReference type="InterPro" id="IPR014756">
    <property type="entry name" value="Ig_E-set"/>
</dbReference>
<comment type="subunit">
    <text evidence="2">Interacts with hulA.</text>
</comment>
<dbReference type="Pfam" id="PF00339">
    <property type="entry name" value="Arrestin_N"/>
    <property type="match status" value="1"/>
</dbReference>
<evidence type="ECO:0000259" key="4">
    <source>
        <dbReference type="SMART" id="SM01017"/>
    </source>
</evidence>
<dbReference type="SUPFAM" id="SSF81296">
    <property type="entry name" value="E set domains"/>
    <property type="match status" value="1"/>
</dbReference>
<name>A0A6A6IKX6_9PLEO</name>
<dbReference type="PANTHER" id="PTHR11188">
    <property type="entry name" value="ARRESTIN DOMAIN CONTAINING PROTEIN"/>
    <property type="match status" value="1"/>
</dbReference>
<accession>A0A6A6IKX6</accession>
<proteinExistence type="inferred from homology"/>
<dbReference type="Gene3D" id="2.60.40.640">
    <property type="match status" value="1"/>
</dbReference>
<dbReference type="GO" id="GO:0031625">
    <property type="term" value="F:ubiquitin protein ligase binding"/>
    <property type="evidence" value="ECO:0007669"/>
    <property type="project" value="TreeGrafter"/>
</dbReference>
<keyword evidence="6" id="KW-1185">Reference proteome</keyword>
<dbReference type="GO" id="GO:0005829">
    <property type="term" value="C:cytosol"/>
    <property type="evidence" value="ECO:0007669"/>
    <property type="project" value="TreeGrafter"/>
</dbReference>
<dbReference type="InterPro" id="IPR011022">
    <property type="entry name" value="Arrestin_C-like"/>
</dbReference>